<reference evidence="1" key="2">
    <citation type="journal article" date="2015" name="Fish Shellfish Immunol.">
        <title>Early steps in the European eel (Anguilla anguilla)-Vibrio vulnificus interaction in the gills: Role of the RtxA13 toxin.</title>
        <authorList>
            <person name="Callol A."/>
            <person name="Pajuelo D."/>
            <person name="Ebbesson L."/>
            <person name="Teles M."/>
            <person name="MacKenzie S."/>
            <person name="Amaro C."/>
        </authorList>
    </citation>
    <scope>NUCLEOTIDE SEQUENCE</scope>
</reference>
<reference evidence="1" key="1">
    <citation type="submission" date="2014-11" db="EMBL/GenBank/DDBJ databases">
        <authorList>
            <person name="Amaro Gonzalez C."/>
        </authorList>
    </citation>
    <scope>NUCLEOTIDE SEQUENCE</scope>
</reference>
<name>A0A0E9TIA3_ANGAN</name>
<sequence length="41" mass="4596">MRQNACASKAEPIFTSYINHSESLVSLKLWSISRTPMTALL</sequence>
<proteinExistence type="predicted"/>
<accession>A0A0E9TIA3</accession>
<dbReference type="AlphaFoldDB" id="A0A0E9TIA3"/>
<dbReference type="EMBL" id="GBXM01055281">
    <property type="protein sequence ID" value="JAH53296.1"/>
    <property type="molecule type" value="Transcribed_RNA"/>
</dbReference>
<organism evidence="1">
    <name type="scientific">Anguilla anguilla</name>
    <name type="common">European freshwater eel</name>
    <name type="synonym">Muraena anguilla</name>
    <dbReference type="NCBI Taxonomy" id="7936"/>
    <lineage>
        <taxon>Eukaryota</taxon>
        <taxon>Metazoa</taxon>
        <taxon>Chordata</taxon>
        <taxon>Craniata</taxon>
        <taxon>Vertebrata</taxon>
        <taxon>Euteleostomi</taxon>
        <taxon>Actinopterygii</taxon>
        <taxon>Neopterygii</taxon>
        <taxon>Teleostei</taxon>
        <taxon>Anguilliformes</taxon>
        <taxon>Anguillidae</taxon>
        <taxon>Anguilla</taxon>
    </lineage>
</organism>
<evidence type="ECO:0000313" key="1">
    <source>
        <dbReference type="EMBL" id="JAH53296.1"/>
    </source>
</evidence>
<protein>
    <submittedName>
        <fullName evidence="1">Uncharacterized protein</fullName>
    </submittedName>
</protein>